<feature type="region of interest" description="Disordered" evidence="1">
    <location>
        <begin position="1"/>
        <end position="24"/>
    </location>
</feature>
<feature type="transmembrane region" description="Helical" evidence="2">
    <location>
        <begin position="48"/>
        <end position="72"/>
    </location>
</feature>
<evidence type="ECO:0000313" key="3">
    <source>
        <dbReference type="EMBL" id="PPF64742.1"/>
    </source>
</evidence>
<gene>
    <name evidence="3" type="ORF">C5E16_14375</name>
</gene>
<comment type="caution">
    <text evidence="3">The sequence shown here is derived from an EMBL/GenBank/DDBJ whole genome shotgun (WGS) entry which is preliminary data.</text>
</comment>
<dbReference type="AlphaFoldDB" id="A0A2S5VNU5"/>
<name>A0A2S5VNU5_9MICO</name>
<evidence type="ECO:0000313" key="4">
    <source>
        <dbReference type="Proteomes" id="UP000239241"/>
    </source>
</evidence>
<evidence type="ECO:0000256" key="2">
    <source>
        <dbReference type="SAM" id="Phobius"/>
    </source>
</evidence>
<dbReference type="Proteomes" id="UP000239241">
    <property type="component" value="Unassembled WGS sequence"/>
</dbReference>
<feature type="transmembrane region" description="Helical" evidence="2">
    <location>
        <begin position="84"/>
        <end position="101"/>
    </location>
</feature>
<protein>
    <submittedName>
        <fullName evidence="3">Uncharacterized protein</fullName>
    </submittedName>
</protein>
<feature type="compositionally biased region" description="Acidic residues" evidence="1">
    <location>
        <begin position="9"/>
        <end position="20"/>
    </location>
</feature>
<keyword evidence="2" id="KW-0472">Membrane</keyword>
<proteinExistence type="predicted"/>
<keyword evidence="2" id="KW-1133">Transmembrane helix</keyword>
<organism evidence="3 4">
    <name type="scientific">Clavibacter michiganensis</name>
    <dbReference type="NCBI Taxonomy" id="28447"/>
    <lineage>
        <taxon>Bacteria</taxon>
        <taxon>Bacillati</taxon>
        <taxon>Actinomycetota</taxon>
        <taxon>Actinomycetes</taxon>
        <taxon>Micrococcales</taxon>
        <taxon>Microbacteriaceae</taxon>
        <taxon>Clavibacter</taxon>
    </lineage>
</organism>
<keyword evidence="2" id="KW-0812">Transmembrane</keyword>
<sequence length="104" mass="11353">MSDSSELNDPPEEITEYEEPADTRSAEKVFLTPRPFDSKKHKALTQRALAFTTLFVSAGLYLGSGLALVLGLVDGDEFNRLTSAFSPFTALTAAALAFYFAQKK</sequence>
<reference evidence="3 4" key="1">
    <citation type="submission" date="2018-02" db="EMBL/GenBank/DDBJ databases">
        <title>Bacteriophage NCPPB3778 and a type I-E CRISPR drive the evolution of the US Biological Select Agent, Rathayibacter toxicus.</title>
        <authorList>
            <person name="Davis E.W.II."/>
            <person name="Tabima J.F."/>
            <person name="Weisberg A.J."/>
            <person name="Lopes L.D."/>
            <person name="Wiseman M.S."/>
            <person name="Wiseman M.S."/>
            <person name="Pupko T."/>
            <person name="Belcher M.S."/>
            <person name="Sechler A.J."/>
            <person name="Tancos M.A."/>
            <person name="Schroeder B.K."/>
            <person name="Murray T.D."/>
            <person name="Luster D.G."/>
            <person name="Schneider W.L."/>
            <person name="Rogers E."/>
            <person name="Andreote F.D."/>
            <person name="Grunwald N.J."/>
            <person name="Putnam M.L."/>
            <person name="Chang J.H."/>
        </authorList>
    </citation>
    <scope>NUCLEOTIDE SEQUENCE [LARGE SCALE GENOMIC DNA]</scope>
    <source>
        <strain evidence="3 4">AY1B3</strain>
    </source>
</reference>
<accession>A0A2S5VNU5</accession>
<dbReference type="EMBL" id="PSXY01000034">
    <property type="protein sequence ID" value="PPF64742.1"/>
    <property type="molecule type" value="Genomic_DNA"/>
</dbReference>
<evidence type="ECO:0000256" key="1">
    <source>
        <dbReference type="SAM" id="MobiDB-lite"/>
    </source>
</evidence>